<accession>A0ABW5GW07</accession>
<proteinExistence type="predicted"/>
<evidence type="ECO:0000313" key="2">
    <source>
        <dbReference type="Proteomes" id="UP001597419"/>
    </source>
</evidence>
<dbReference type="RefSeq" id="WP_345407184.1">
    <property type="nucleotide sequence ID" value="NZ_BAABHG010000022.1"/>
</dbReference>
<name>A0ABW5GW07_9PSEU</name>
<sequence length="129" mass="14150">MNSPRQPYVSVEAYNAAHPEAPLPLEMARRHRLRSYTAAHRGLADDVTGTGFTWTVTFLPDFPAAGERDRTGVVLATRWGTPPLLVLGKDIRLRQAWTALVERWPTRLSEAAALLGALPRVPAPTDSPA</sequence>
<organism evidence="1 2">
    <name type="scientific">Amycolatopsis samaneae</name>
    <dbReference type="NCBI Taxonomy" id="664691"/>
    <lineage>
        <taxon>Bacteria</taxon>
        <taxon>Bacillati</taxon>
        <taxon>Actinomycetota</taxon>
        <taxon>Actinomycetes</taxon>
        <taxon>Pseudonocardiales</taxon>
        <taxon>Pseudonocardiaceae</taxon>
        <taxon>Amycolatopsis</taxon>
    </lineage>
</organism>
<comment type="caution">
    <text evidence="1">The sequence shown here is derived from an EMBL/GenBank/DDBJ whole genome shotgun (WGS) entry which is preliminary data.</text>
</comment>
<gene>
    <name evidence="1" type="ORF">ACFSYJ_41430</name>
</gene>
<dbReference type="EMBL" id="JBHUKU010000029">
    <property type="protein sequence ID" value="MFD2465138.1"/>
    <property type="molecule type" value="Genomic_DNA"/>
</dbReference>
<protein>
    <submittedName>
        <fullName evidence="1">Uncharacterized protein</fullName>
    </submittedName>
</protein>
<dbReference type="Proteomes" id="UP001597419">
    <property type="component" value="Unassembled WGS sequence"/>
</dbReference>
<reference evidence="2" key="1">
    <citation type="journal article" date="2019" name="Int. J. Syst. Evol. Microbiol.">
        <title>The Global Catalogue of Microorganisms (GCM) 10K type strain sequencing project: providing services to taxonomists for standard genome sequencing and annotation.</title>
        <authorList>
            <consortium name="The Broad Institute Genomics Platform"/>
            <consortium name="The Broad Institute Genome Sequencing Center for Infectious Disease"/>
            <person name="Wu L."/>
            <person name="Ma J."/>
        </authorList>
    </citation>
    <scope>NUCLEOTIDE SEQUENCE [LARGE SCALE GENOMIC DNA]</scope>
    <source>
        <strain evidence="2">CGMCC 4.7643</strain>
    </source>
</reference>
<keyword evidence="2" id="KW-1185">Reference proteome</keyword>
<evidence type="ECO:0000313" key="1">
    <source>
        <dbReference type="EMBL" id="MFD2465138.1"/>
    </source>
</evidence>